<feature type="compositionally biased region" description="Basic and acidic residues" evidence="1">
    <location>
        <begin position="90"/>
        <end position="100"/>
    </location>
</feature>
<evidence type="ECO:0000256" key="1">
    <source>
        <dbReference type="SAM" id="MobiDB-lite"/>
    </source>
</evidence>
<accession>A0A7X0HNF9</accession>
<evidence type="ECO:0000313" key="2">
    <source>
        <dbReference type="EMBL" id="MBB6439582.1"/>
    </source>
</evidence>
<name>A0A7X0HNF9_9ACTN</name>
<reference evidence="2 3" key="1">
    <citation type="submission" date="2020-08" db="EMBL/GenBank/DDBJ databases">
        <title>Genomic Encyclopedia of Type Strains, Phase IV (KMG-IV): sequencing the most valuable type-strain genomes for metagenomic binning, comparative biology and taxonomic classification.</title>
        <authorList>
            <person name="Goeker M."/>
        </authorList>
    </citation>
    <scope>NUCLEOTIDE SEQUENCE [LARGE SCALE GENOMIC DNA]</scope>
    <source>
        <strain evidence="2 3">DSM 40141</strain>
    </source>
</reference>
<dbReference type="EMBL" id="JACHEM010000024">
    <property type="protein sequence ID" value="MBB6439582.1"/>
    <property type="molecule type" value="Genomic_DNA"/>
</dbReference>
<proteinExistence type="predicted"/>
<protein>
    <submittedName>
        <fullName evidence="2">Uncharacterized protein</fullName>
    </submittedName>
</protein>
<comment type="caution">
    <text evidence="2">The sequence shown here is derived from an EMBL/GenBank/DDBJ whole genome shotgun (WGS) entry which is preliminary data.</text>
</comment>
<gene>
    <name evidence="2" type="ORF">HNQ79_006094</name>
</gene>
<dbReference type="RefSeq" id="WP_185036120.1">
    <property type="nucleotide sequence ID" value="NZ_BNBN01000015.1"/>
</dbReference>
<feature type="compositionally biased region" description="Basic and acidic residues" evidence="1">
    <location>
        <begin position="59"/>
        <end position="71"/>
    </location>
</feature>
<dbReference type="AlphaFoldDB" id="A0A7X0HNF9"/>
<sequence>MAKKAPPTKQVTADIPGHWEIAAAIGRGLVASVADLSYEMRNGRWEQAGTVTVQGPGLDRTRTRTGEDAERTFAPGEPGHHIPDWLTDLIDEHRPRPDTD</sequence>
<feature type="region of interest" description="Disordered" evidence="1">
    <location>
        <begin position="54"/>
        <end position="100"/>
    </location>
</feature>
<evidence type="ECO:0000313" key="3">
    <source>
        <dbReference type="Proteomes" id="UP000540423"/>
    </source>
</evidence>
<keyword evidence="3" id="KW-1185">Reference proteome</keyword>
<dbReference type="Proteomes" id="UP000540423">
    <property type="component" value="Unassembled WGS sequence"/>
</dbReference>
<organism evidence="2 3">
    <name type="scientific">Streptomyces candidus</name>
    <dbReference type="NCBI Taxonomy" id="67283"/>
    <lineage>
        <taxon>Bacteria</taxon>
        <taxon>Bacillati</taxon>
        <taxon>Actinomycetota</taxon>
        <taxon>Actinomycetes</taxon>
        <taxon>Kitasatosporales</taxon>
        <taxon>Streptomycetaceae</taxon>
        <taxon>Streptomyces</taxon>
    </lineage>
</organism>